<sequence length="152" mass="17756">MNNLIITTRQSPVRLLVDYVATTILWTLFALFIFLFAMDLLTGYYWQSEARSRLQFYFLLAVANAVVLIVWALYNKLRFQKQQHHAAYQYTPQEYAESLAIPDELYQQLQKKPQDERTLHQPGANKNGCFRKSASPGINTQNKARFARALHR</sequence>
<organism evidence="3 4">
    <name type="scientific">Escherichia coli</name>
    <dbReference type="NCBI Taxonomy" id="562"/>
    <lineage>
        <taxon>Bacteria</taxon>
        <taxon>Pseudomonadati</taxon>
        <taxon>Pseudomonadota</taxon>
        <taxon>Gammaproteobacteria</taxon>
        <taxon>Enterobacterales</taxon>
        <taxon>Enterobacteriaceae</taxon>
        <taxon>Escherichia</taxon>
    </lineage>
</organism>
<evidence type="ECO:0000313" key="4">
    <source>
        <dbReference type="Proteomes" id="UP000250561"/>
    </source>
</evidence>
<feature type="region of interest" description="Disordered" evidence="1">
    <location>
        <begin position="116"/>
        <end position="137"/>
    </location>
</feature>
<accession>A0A2X1IWY9</accession>
<evidence type="ECO:0000313" key="3">
    <source>
        <dbReference type="EMBL" id="SPW39677.1"/>
    </source>
</evidence>
<feature type="transmembrane region" description="Helical" evidence="2">
    <location>
        <begin position="16"/>
        <end position="36"/>
    </location>
</feature>
<reference evidence="3 4" key="1">
    <citation type="submission" date="2018-06" db="EMBL/GenBank/DDBJ databases">
        <authorList>
            <consortium name="Pathogen Informatics"/>
            <person name="Doyle S."/>
        </authorList>
    </citation>
    <scope>NUCLEOTIDE SEQUENCE [LARGE SCALE GENOMIC DNA]</scope>
    <source>
        <strain evidence="3 4">NCTC11126</strain>
    </source>
</reference>
<dbReference type="NCBIfam" id="TIGR03940">
    <property type="entry name" value="PGA_PgaD"/>
    <property type="match status" value="1"/>
</dbReference>
<evidence type="ECO:0000256" key="2">
    <source>
        <dbReference type="SAM" id="Phobius"/>
    </source>
</evidence>
<proteinExistence type="predicted"/>
<keyword evidence="2" id="KW-0472">Membrane</keyword>
<dbReference type="Proteomes" id="UP000250561">
    <property type="component" value="Unassembled WGS sequence"/>
</dbReference>
<dbReference type="Pfam" id="PF13994">
    <property type="entry name" value="PgaD"/>
    <property type="match status" value="1"/>
</dbReference>
<feature type="transmembrane region" description="Helical" evidence="2">
    <location>
        <begin position="56"/>
        <end position="74"/>
    </location>
</feature>
<keyword evidence="2" id="KW-1133">Transmembrane helix</keyword>
<dbReference type="InterPro" id="IPR023829">
    <property type="entry name" value="PGA_PgaD"/>
</dbReference>
<dbReference type="AlphaFoldDB" id="A0A2X1IWY9"/>
<protein>
    <submittedName>
        <fullName evidence="3">PGA biosynthesis protein</fullName>
    </submittedName>
</protein>
<dbReference type="GO" id="GO:0043709">
    <property type="term" value="P:cell adhesion involved in single-species biofilm formation"/>
    <property type="evidence" value="ECO:0007669"/>
    <property type="project" value="InterPro"/>
</dbReference>
<evidence type="ECO:0000256" key="1">
    <source>
        <dbReference type="SAM" id="MobiDB-lite"/>
    </source>
</evidence>
<gene>
    <name evidence="3" type="primary">pgaD</name>
    <name evidence="3" type="ORF">NCTC11126_01009</name>
</gene>
<keyword evidence="2" id="KW-0812">Transmembrane</keyword>
<dbReference type="NCBIfam" id="NF011180">
    <property type="entry name" value="PRK14585.1"/>
    <property type="match status" value="1"/>
</dbReference>
<name>A0A2X1IWY9_ECOLX</name>
<dbReference type="EMBL" id="UARS01000004">
    <property type="protein sequence ID" value="SPW39677.1"/>
    <property type="molecule type" value="Genomic_DNA"/>
</dbReference>